<evidence type="ECO:0000256" key="1">
    <source>
        <dbReference type="SAM" id="Phobius"/>
    </source>
</evidence>
<reference evidence="3 4" key="1">
    <citation type="submission" date="2020-08" db="EMBL/GenBank/DDBJ databases">
        <title>Genomic Encyclopedia of Type Strains, Phase III (KMG-III): the genomes of soil and plant-associated and newly described type strains.</title>
        <authorList>
            <person name="Whitman W."/>
        </authorList>
    </citation>
    <scope>NUCLEOTIDE SEQUENCE [LARGE SCALE GENOMIC DNA]</scope>
    <source>
        <strain evidence="3 4">CECT 8840</strain>
    </source>
</reference>
<keyword evidence="1" id="KW-0472">Membrane</keyword>
<keyword evidence="1" id="KW-1133">Transmembrane helix</keyword>
<evidence type="ECO:0000313" key="3">
    <source>
        <dbReference type="EMBL" id="MBB4920965.1"/>
    </source>
</evidence>
<dbReference type="RefSeq" id="WP_184725769.1">
    <property type="nucleotide sequence ID" value="NZ_JACHJP010000021.1"/>
</dbReference>
<feature type="domain" description="NERD" evidence="2">
    <location>
        <begin position="82"/>
        <end position="196"/>
    </location>
</feature>
<proteinExistence type="predicted"/>
<gene>
    <name evidence="3" type="ORF">FHS44_008118</name>
</gene>
<dbReference type="EMBL" id="JACHJP010000021">
    <property type="protein sequence ID" value="MBB4920965.1"/>
    <property type="molecule type" value="Genomic_DNA"/>
</dbReference>
<protein>
    <recommendedName>
        <fullName evidence="2">NERD domain-containing protein</fullName>
    </recommendedName>
</protein>
<name>A0A7W7QW91_9ACTN</name>
<evidence type="ECO:0000259" key="2">
    <source>
        <dbReference type="PROSITE" id="PS50965"/>
    </source>
</evidence>
<sequence length="246" mass="26709">MIIPRSAARTGAGASAYAQYVTAMREGRSRRLLIRSGLVAAAAVVAALAWGWVAAVVVAVVVGVADTVYRWRRHEAVRTWRKGAIGERRTARMLRPLGRRGYTVLHDRALPSGRANVDHLVIGATGVFVVDSKHWAKERRLTRRGRYVRVGRTSGDRLVQAVVYERQAVAAALAQSLGRPVEVTPVLAVHGARMPLLRVTKVEGVPILQAPQVRGWIGRQPARLSAAEVATIAAVAERVLPPYTTS</sequence>
<comment type="caution">
    <text evidence="3">The sequence shown here is derived from an EMBL/GenBank/DDBJ whole genome shotgun (WGS) entry which is preliminary data.</text>
</comment>
<organism evidence="3 4">
    <name type="scientific">Streptosporangium saharense</name>
    <dbReference type="NCBI Taxonomy" id="1706840"/>
    <lineage>
        <taxon>Bacteria</taxon>
        <taxon>Bacillati</taxon>
        <taxon>Actinomycetota</taxon>
        <taxon>Actinomycetes</taxon>
        <taxon>Streptosporangiales</taxon>
        <taxon>Streptosporangiaceae</taxon>
        <taxon>Streptosporangium</taxon>
    </lineage>
</organism>
<dbReference type="PROSITE" id="PS50965">
    <property type="entry name" value="NERD"/>
    <property type="match status" value="1"/>
</dbReference>
<dbReference type="InterPro" id="IPR011528">
    <property type="entry name" value="NERD"/>
</dbReference>
<keyword evidence="1" id="KW-0812">Transmembrane</keyword>
<accession>A0A7W7QW91</accession>
<evidence type="ECO:0000313" key="4">
    <source>
        <dbReference type="Proteomes" id="UP000552644"/>
    </source>
</evidence>
<feature type="transmembrane region" description="Helical" evidence="1">
    <location>
        <begin position="38"/>
        <end position="65"/>
    </location>
</feature>
<dbReference type="AlphaFoldDB" id="A0A7W7QW91"/>
<dbReference type="Pfam" id="PF08378">
    <property type="entry name" value="NERD"/>
    <property type="match status" value="1"/>
</dbReference>
<dbReference type="Proteomes" id="UP000552644">
    <property type="component" value="Unassembled WGS sequence"/>
</dbReference>
<keyword evidence="4" id="KW-1185">Reference proteome</keyword>